<accession>A0A168QF37</accession>
<dbReference type="InterPro" id="IPR036691">
    <property type="entry name" value="Endo/exonu/phosph_ase_sf"/>
</dbReference>
<dbReference type="SUPFAM" id="SSF56219">
    <property type="entry name" value="DNase I-like"/>
    <property type="match status" value="1"/>
</dbReference>
<dbReference type="InParanoid" id="A0A168QF37"/>
<organism evidence="1">
    <name type="scientific">Absidia glauca</name>
    <name type="common">Pin mould</name>
    <dbReference type="NCBI Taxonomy" id="4829"/>
    <lineage>
        <taxon>Eukaryota</taxon>
        <taxon>Fungi</taxon>
        <taxon>Fungi incertae sedis</taxon>
        <taxon>Mucoromycota</taxon>
        <taxon>Mucoromycotina</taxon>
        <taxon>Mucoromycetes</taxon>
        <taxon>Mucorales</taxon>
        <taxon>Cunninghamellaceae</taxon>
        <taxon>Absidia</taxon>
    </lineage>
</organism>
<reference evidence="1" key="1">
    <citation type="submission" date="2016-04" db="EMBL/GenBank/DDBJ databases">
        <authorList>
            <person name="Evans L.H."/>
            <person name="Alamgir A."/>
            <person name="Owens N."/>
            <person name="Weber N.D."/>
            <person name="Virtaneva K."/>
            <person name="Barbian K."/>
            <person name="Babar A."/>
            <person name="Rosenke K."/>
        </authorList>
    </citation>
    <scope>NUCLEOTIDE SEQUENCE [LARGE SCALE GENOMIC DNA]</scope>
    <source>
        <strain evidence="1">CBS 101.48</strain>
    </source>
</reference>
<dbReference type="AlphaFoldDB" id="A0A168QF37"/>
<evidence type="ECO:0000313" key="2">
    <source>
        <dbReference type="Proteomes" id="UP000078561"/>
    </source>
</evidence>
<proteinExistence type="predicted"/>
<name>A0A168QF37_ABSGL</name>
<protein>
    <submittedName>
        <fullName evidence="1">Uncharacterized protein</fullName>
    </submittedName>
</protein>
<keyword evidence="2" id="KW-1185">Reference proteome</keyword>
<sequence length="114" mass="12407">MGACCYVNSSLQYGIGETGSKTIRQGSGVLSLCWVCVEDIIYVAVYASSNLGLNVIKDSLQHIITRPGEKIIAVDFNTDTMASNRTAQAFLDYFADHNRYPTLPSNTPTTFSST</sequence>
<dbReference type="EMBL" id="LT554391">
    <property type="protein sequence ID" value="SAM04537.1"/>
    <property type="molecule type" value="Genomic_DNA"/>
</dbReference>
<gene>
    <name evidence="1" type="primary">ABSGL_10401.1 scaffold 11958</name>
</gene>
<evidence type="ECO:0000313" key="1">
    <source>
        <dbReference type="EMBL" id="SAM04537.1"/>
    </source>
</evidence>
<dbReference type="Gene3D" id="3.60.10.10">
    <property type="entry name" value="Endonuclease/exonuclease/phosphatase"/>
    <property type="match status" value="1"/>
</dbReference>
<dbReference type="Proteomes" id="UP000078561">
    <property type="component" value="Unassembled WGS sequence"/>
</dbReference>